<name>A0ABR0NZA9_GOSAR</name>
<comment type="caution">
    <text evidence="1">The sequence shown here is derived from an EMBL/GenBank/DDBJ whole genome shotgun (WGS) entry which is preliminary data.</text>
</comment>
<evidence type="ECO:0000313" key="2">
    <source>
        <dbReference type="Proteomes" id="UP001358586"/>
    </source>
</evidence>
<keyword evidence="2" id="KW-1185">Reference proteome</keyword>
<evidence type="ECO:0000313" key="1">
    <source>
        <dbReference type="EMBL" id="KAK5811593.1"/>
    </source>
</evidence>
<gene>
    <name evidence="1" type="ORF">PVK06_026941</name>
</gene>
<protein>
    <submittedName>
        <fullName evidence="1">Uncharacterized protein</fullName>
    </submittedName>
</protein>
<sequence length="152" mass="17253">MAVGETARITQGLFFEIVEPTYLEFTLELCLTFHLQTVMINFDDPGMVQFCLGGLVRQLSIPEFGIALRLYTEEFMDANELDTLHRHIHYSPSKCWRDLVLGSTTYDLSRSKALALPPSLRYLHTILAHTLIGRERSLTSSPPTTSISYGVW</sequence>
<dbReference type="Proteomes" id="UP001358586">
    <property type="component" value="Chromosome 8"/>
</dbReference>
<reference evidence="1 2" key="1">
    <citation type="submission" date="2023-03" db="EMBL/GenBank/DDBJ databases">
        <title>WGS of Gossypium arboreum.</title>
        <authorList>
            <person name="Yu D."/>
        </authorList>
    </citation>
    <scope>NUCLEOTIDE SEQUENCE [LARGE SCALE GENOMIC DNA]</scope>
    <source>
        <tissue evidence="1">Leaf</tissue>
    </source>
</reference>
<accession>A0ABR0NZA9</accession>
<dbReference type="EMBL" id="JARKNE010000008">
    <property type="protein sequence ID" value="KAK5811593.1"/>
    <property type="molecule type" value="Genomic_DNA"/>
</dbReference>
<proteinExistence type="predicted"/>
<organism evidence="1 2">
    <name type="scientific">Gossypium arboreum</name>
    <name type="common">Tree cotton</name>
    <name type="synonym">Gossypium nanking</name>
    <dbReference type="NCBI Taxonomy" id="29729"/>
    <lineage>
        <taxon>Eukaryota</taxon>
        <taxon>Viridiplantae</taxon>
        <taxon>Streptophyta</taxon>
        <taxon>Embryophyta</taxon>
        <taxon>Tracheophyta</taxon>
        <taxon>Spermatophyta</taxon>
        <taxon>Magnoliopsida</taxon>
        <taxon>eudicotyledons</taxon>
        <taxon>Gunneridae</taxon>
        <taxon>Pentapetalae</taxon>
        <taxon>rosids</taxon>
        <taxon>malvids</taxon>
        <taxon>Malvales</taxon>
        <taxon>Malvaceae</taxon>
        <taxon>Malvoideae</taxon>
        <taxon>Gossypium</taxon>
    </lineage>
</organism>